<reference evidence="6 7" key="1">
    <citation type="submission" date="2020-02" db="EMBL/GenBank/DDBJ databases">
        <title>Draft genome sequence of two Spirosoma agri KCTC 52727 and Spirosoma terrae KCTC 52035.</title>
        <authorList>
            <person name="Rojas J."/>
            <person name="Ambika Manirajan B."/>
            <person name="Suarez C."/>
            <person name="Ratering S."/>
            <person name="Schnell S."/>
        </authorList>
    </citation>
    <scope>NUCLEOTIDE SEQUENCE [LARGE SCALE GENOMIC DNA]</scope>
    <source>
        <strain evidence="6 7">KCTC 52035</strain>
    </source>
</reference>
<comment type="caution">
    <text evidence="6">The sequence shown here is derived from an EMBL/GenBank/DDBJ whole genome shotgun (WGS) entry which is preliminary data.</text>
</comment>
<protein>
    <recommendedName>
        <fullName evidence="5">Heparinase II/III-like C-terminal domain-containing protein</fullName>
    </recommendedName>
</protein>
<dbReference type="InterPro" id="IPR012480">
    <property type="entry name" value="Hepar_II_III_C"/>
</dbReference>
<dbReference type="RefSeq" id="WP_163945744.1">
    <property type="nucleotide sequence ID" value="NZ_JAAFZH010000003.1"/>
</dbReference>
<evidence type="ECO:0000256" key="4">
    <source>
        <dbReference type="ARBA" id="ARBA00023239"/>
    </source>
</evidence>
<dbReference type="InterPro" id="IPR008929">
    <property type="entry name" value="Chondroitin_lyas"/>
</dbReference>
<dbReference type="EMBL" id="JAAFZH010000003">
    <property type="protein sequence ID" value="NDU94884.1"/>
    <property type="molecule type" value="Genomic_DNA"/>
</dbReference>
<dbReference type="PANTHER" id="PTHR39210">
    <property type="entry name" value="HEPARIN-SULFATE LYASE"/>
    <property type="match status" value="1"/>
</dbReference>
<accession>A0A6L9L2Z0</accession>
<keyword evidence="4" id="KW-0456">Lyase</keyword>
<evidence type="ECO:0000256" key="3">
    <source>
        <dbReference type="ARBA" id="ARBA00022764"/>
    </source>
</evidence>
<gene>
    <name evidence="6" type="ORF">GK108_08360</name>
</gene>
<evidence type="ECO:0000256" key="2">
    <source>
        <dbReference type="ARBA" id="ARBA00022729"/>
    </source>
</evidence>
<feature type="domain" description="Heparinase II/III-like C-terminal" evidence="5">
    <location>
        <begin position="379"/>
        <end position="578"/>
    </location>
</feature>
<dbReference type="Pfam" id="PF07940">
    <property type="entry name" value="Hepar_II_III_C"/>
    <property type="match status" value="1"/>
</dbReference>
<sequence>MEAIKTAALFLTEAEKSAILSSNDTVIQQFRRALALRVTQRLATPGLQTESSEPVKAALGWWYPAAEYLSDAAMQYALEPTDALASWLRYTTLQIARLPTTEWVGPWFRNHTEPFTGHLETAHVCWGVSAVLTLAGEVFTETERTDVREALHEKGVVLCQRWLTKNAHLANWRAIMASGALVASAALGDEALLIELLPDLVRMAQAFQPDGSYGESLQYGNYLANALMLAYESLIRSYPDLACQLAVDAYGRGMNWMAQSMLYRKPMPGWGDSPRARAVNFNDSAALFRPSGDLLLHVAARSIDSVQAGLARWLFQEYYEPEPTQGPHDLATFGMVNDWGFLTLPLLLRSPRAISPVDTNLPLTVSFSNGNVLVRDDWNGQSVLAIQGGNADGVYAPGHLQGDLNSFMLVYNRERLLVDPGHSCYRNLIHGLECATQTHNTCTFLLEQDTLGLQEDLAKIKLLEQRNVLARRQIRPDGSVGPAVERGGRLLTVQRVDDVSLVVSEVAASYGPPIQEFTRCWIQAGAHITFVIDRIQASEPVRTVWNWLLNNRNGESIIQTEGNSLTMYRHQTGLKLWHIGQATLAGPIYAYLHDAYHPEPAQQGEGRPGSGLLFRHTASQKTTSLNKLHILAADDHTAINHWEMQADANQWTVYKPGAFIQLSGSYEDDVSLILTINKKTYTLTENEGRFTLDITSQSL</sequence>
<dbReference type="Gene3D" id="1.50.10.100">
    <property type="entry name" value="Chondroitin AC/alginate lyase"/>
    <property type="match status" value="1"/>
</dbReference>
<dbReference type="GO" id="GO:0042597">
    <property type="term" value="C:periplasmic space"/>
    <property type="evidence" value="ECO:0007669"/>
    <property type="project" value="UniProtKB-SubCell"/>
</dbReference>
<dbReference type="Proteomes" id="UP000474175">
    <property type="component" value="Unassembled WGS sequence"/>
</dbReference>
<keyword evidence="3" id="KW-0574">Periplasm</keyword>
<comment type="subcellular location">
    <subcellularLocation>
        <location evidence="1">Periplasm</location>
    </subcellularLocation>
</comment>
<evidence type="ECO:0000313" key="7">
    <source>
        <dbReference type="Proteomes" id="UP000474175"/>
    </source>
</evidence>
<evidence type="ECO:0000259" key="5">
    <source>
        <dbReference type="Pfam" id="PF07940"/>
    </source>
</evidence>
<evidence type="ECO:0000313" key="6">
    <source>
        <dbReference type="EMBL" id="NDU94884.1"/>
    </source>
</evidence>
<dbReference type="SUPFAM" id="SSF48230">
    <property type="entry name" value="Chondroitin AC/alginate lyase"/>
    <property type="match status" value="1"/>
</dbReference>
<dbReference type="AlphaFoldDB" id="A0A6L9L2Z0"/>
<organism evidence="6 7">
    <name type="scientific">Spirosoma terrae</name>
    <dbReference type="NCBI Taxonomy" id="1968276"/>
    <lineage>
        <taxon>Bacteria</taxon>
        <taxon>Pseudomonadati</taxon>
        <taxon>Bacteroidota</taxon>
        <taxon>Cytophagia</taxon>
        <taxon>Cytophagales</taxon>
        <taxon>Cytophagaceae</taxon>
        <taxon>Spirosoma</taxon>
    </lineage>
</organism>
<evidence type="ECO:0000256" key="1">
    <source>
        <dbReference type="ARBA" id="ARBA00004418"/>
    </source>
</evidence>
<dbReference type="PANTHER" id="PTHR39210:SF1">
    <property type="entry name" value="HEPARIN-SULFATE LYASE"/>
    <property type="match status" value="1"/>
</dbReference>
<dbReference type="GO" id="GO:0016829">
    <property type="term" value="F:lyase activity"/>
    <property type="evidence" value="ECO:0007669"/>
    <property type="project" value="UniProtKB-KW"/>
</dbReference>
<proteinExistence type="predicted"/>
<keyword evidence="7" id="KW-1185">Reference proteome</keyword>
<dbReference type="Gene3D" id="2.70.98.70">
    <property type="match status" value="1"/>
</dbReference>
<name>A0A6L9L2Z0_9BACT</name>
<keyword evidence="2" id="KW-0732">Signal</keyword>